<protein>
    <submittedName>
        <fullName evidence="2">Uncharacterized protein</fullName>
    </submittedName>
</protein>
<name>A0A0C9TBN4_PAXIN</name>
<reference evidence="3" key="2">
    <citation type="submission" date="2015-01" db="EMBL/GenBank/DDBJ databases">
        <title>Evolutionary Origins and Diversification of the Mycorrhizal Mutualists.</title>
        <authorList>
            <consortium name="DOE Joint Genome Institute"/>
            <consortium name="Mycorrhizal Genomics Consortium"/>
            <person name="Kohler A."/>
            <person name="Kuo A."/>
            <person name="Nagy L.G."/>
            <person name="Floudas D."/>
            <person name="Copeland A."/>
            <person name="Barry K.W."/>
            <person name="Cichocki N."/>
            <person name="Veneault-Fourrey C."/>
            <person name="LaButti K."/>
            <person name="Lindquist E.A."/>
            <person name="Lipzen A."/>
            <person name="Lundell T."/>
            <person name="Morin E."/>
            <person name="Murat C."/>
            <person name="Riley R."/>
            <person name="Ohm R."/>
            <person name="Sun H."/>
            <person name="Tunlid A."/>
            <person name="Henrissat B."/>
            <person name="Grigoriev I.V."/>
            <person name="Hibbett D.S."/>
            <person name="Martin F."/>
        </authorList>
    </citation>
    <scope>NUCLEOTIDE SEQUENCE [LARGE SCALE GENOMIC DNA]</scope>
    <source>
        <strain evidence="3">ATCC 200175</strain>
    </source>
</reference>
<feature type="region of interest" description="Disordered" evidence="1">
    <location>
        <begin position="137"/>
        <end position="175"/>
    </location>
</feature>
<accession>A0A0C9TBN4</accession>
<gene>
    <name evidence="2" type="ORF">PAXINDRAFT_14209</name>
</gene>
<sequence length="281" mass="30616">MDADEVKLASEGCCGQHFYVAQRLLSTQTLACCLQLMVTTRKQNQQAHPGYPDLPSPRQPQGKLKAKVAKAELQKKQELAIKKVATVEDKLLTDQQSNRANARQPPGPGVVKKLCAKAASTSSQSKSLVGITKSKATSATRLCRPAEDAAGENKDMDRDNEGDSKDDARGDGQDVDIDVAEGDEMEFDKQLYSIQSGARIECKGLKSLSPQVLSLTARAYGGLADKDKDKDKWAPNANEIMHAQPDETDRQMDVNPPSPLHSILSVQLSLQLLHISRMPKP</sequence>
<reference evidence="2 3" key="1">
    <citation type="submission" date="2014-06" db="EMBL/GenBank/DDBJ databases">
        <authorList>
            <consortium name="DOE Joint Genome Institute"/>
            <person name="Kuo A."/>
            <person name="Kohler A."/>
            <person name="Nagy L.G."/>
            <person name="Floudas D."/>
            <person name="Copeland A."/>
            <person name="Barry K.W."/>
            <person name="Cichocki N."/>
            <person name="Veneault-Fourrey C."/>
            <person name="LaButti K."/>
            <person name="Lindquist E.A."/>
            <person name="Lipzen A."/>
            <person name="Lundell T."/>
            <person name="Morin E."/>
            <person name="Murat C."/>
            <person name="Sun H."/>
            <person name="Tunlid A."/>
            <person name="Henrissat B."/>
            <person name="Grigoriev I.V."/>
            <person name="Hibbett D.S."/>
            <person name="Martin F."/>
            <person name="Nordberg H.P."/>
            <person name="Cantor M.N."/>
            <person name="Hua S.X."/>
        </authorList>
    </citation>
    <scope>NUCLEOTIDE SEQUENCE [LARGE SCALE GENOMIC DNA]</scope>
    <source>
        <strain evidence="2 3">ATCC 200175</strain>
    </source>
</reference>
<feature type="compositionally biased region" description="Basic and acidic residues" evidence="1">
    <location>
        <begin position="144"/>
        <end position="172"/>
    </location>
</feature>
<dbReference type="OrthoDB" id="10667310at2759"/>
<dbReference type="AlphaFoldDB" id="A0A0C9TBN4"/>
<dbReference type="EMBL" id="KN819357">
    <property type="protein sequence ID" value="KIJ13000.1"/>
    <property type="molecule type" value="Genomic_DNA"/>
</dbReference>
<organism evidence="2 3">
    <name type="scientific">Paxillus involutus ATCC 200175</name>
    <dbReference type="NCBI Taxonomy" id="664439"/>
    <lineage>
        <taxon>Eukaryota</taxon>
        <taxon>Fungi</taxon>
        <taxon>Dikarya</taxon>
        <taxon>Basidiomycota</taxon>
        <taxon>Agaricomycotina</taxon>
        <taxon>Agaricomycetes</taxon>
        <taxon>Agaricomycetidae</taxon>
        <taxon>Boletales</taxon>
        <taxon>Paxilineae</taxon>
        <taxon>Paxillaceae</taxon>
        <taxon>Paxillus</taxon>
    </lineage>
</organism>
<evidence type="ECO:0000313" key="2">
    <source>
        <dbReference type="EMBL" id="KIJ13000.1"/>
    </source>
</evidence>
<keyword evidence="3" id="KW-1185">Reference proteome</keyword>
<evidence type="ECO:0000256" key="1">
    <source>
        <dbReference type="SAM" id="MobiDB-lite"/>
    </source>
</evidence>
<evidence type="ECO:0000313" key="3">
    <source>
        <dbReference type="Proteomes" id="UP000053647"/>
    </source>
</evidence>
<dbReference type="HOGENOM" id="CLU_990789_0_0_1"/>
<proteinExistence type="predicted"/>
<dbReference type="Proteomes" id="UP000053647">
    <property type="component" value="Unassembled WGS sequence"/>
</dbReference>